<sequence>MGKQREKIEEVEKGRVDKESFIKNKDELENKLDELVSTAKTEKDKIEIMKYAWKQ</sequence>
<name>R7RRR3_9CLOT</name>
<gene>
    <name evidence="2" type="ORF">TCEL_00968</name>
</gene>
<dbReference type="RefSeq" id="WP_018663455.1">
    <property type="nucleotide sequence ID" value="NZ_HF952018.1"/>
</dbReference>
<evidence type="ECO:0000256" key="1">
    <source>
        <dbReference type="SAM" id="Coils"/>
    </source>
</evidence>
<organism evidence="2 3">
    <name type="scientific">Thermobrachium celere DSM 8682</name>
    <dbReference type="NCBI Taxonomy" id="941824"/>
    <lineage>
        <taxon>Bacteria</taxon>
        <taxon>Bacillati</taxon>
        <taxon>Bacillota</taxon>
        <taxon>Clostridia</taxon>
        <taxon>Eubacteriales</taxon>
        <taxon>Clostridiaceae</taxon>
        <taxon>Thermobrachium</taxon>
    </lineage>
</organism>
<protein>
    <submittedName>
        <fullName evidence="2">Uncharacterized protein</fullName>
    </submittedName>
</protein>
<dbReference type="Proteomes" id="UP000014923">
    <property type="component" value="Unassembled WGS sequence"/>
</dbReference>
<proteinExistence type="predicted"/>
<reference evidence="2" key="1">
    <citation type="submission" date="2013-03" db="EMBL/GenBank/DDBJ databases">
        <title>Draft genome sequence of the hydrogen-ethanol-producing anaerobic alkalithermophilic Caloramator celere.</title>
        <authorList>
            <person name="Ciranna A."/>
            <person name="Larjo A."/>
            <person name="Kivisto A."/>
            <person name="Santala V."/>
            <person name="Roos C."/>
            <person name="Karp M."/>
        </authorList>
    </citation>
    <scope>NUCLEOTIDE SEQUENCE [LARGE SCALE GENOMIC DNA]</scope>
    <source>
        <strain evidence="2">DSM 8682</strain>
    </source>
</reference>
<evidence type="ECO:0000313" key="2">
    <source>
        <dbReference type="EMBL" id="CDF58749.1"/>
    </source>
</evidence>
<accession>R7RRR3</accession>
<comment type="caution">
    <text evidence="2">The sequence shown here is derived from an EMBL/GenBank/DDBJ whole genome shotgun (WGS) entry which is preliminary data.</text>
</comment>
<dbReference type="EMBL" id="CAVN010000100">
    <property type="protein sequence ID" value="CDF58749.1"/>
    <property type="molecule type" value="Genomic_DNA"/>
</dbReference>
<keyword evidence="1" id="KW-0175">Coiled coil</keyword>
<dbReference type="HOGENOM" id="CLU_3030970_0_0_9"/>
<dbReference type="AlphaFoldDB" id="R7RRR3"/>
<feature type="coiled-coil region" evidence="1">
    <location>
        <begin position="18"/>
        <end position="45"/>
    </location>
</feature>
<keyword evidence="3" id="KW-1185">Reference proteome</keyword>
<evidence type="ECO:0000313" key="3">
    <source>
        <dbReference type="Proteomes" id="UP000014923"/>
    </source>
</evidence>